<accession>A0A2S9YFN1</accession>
<dbReference type="EMBL" id="PVNL01000106">
    <property type="protein sequence ID" value="PRQ03905.1"/>
    <property type="molecule type" value="Genomic_DNA"/>
</dbReference>
<gene>
    <name evidence="1" type="ORF">ENSA7_51960</name>
</gene>
<organism evidence="1 2">
    <name type="scientific">Enhygromyxa salina</name>
    <dbReference type="NCBI Taxonomy" id="215803"/>
    <lineage>
        <taxon>Bacteria</taxon>
        <taxon>Pseudomonadati</taxon>
        <taxon>Myxococcota</taxon>
        <taxon>Polyangia</taxon>
        <taxon>Nannocystales</taxon>
        <taxon>Nannocystaceae</taxon>
        <taxon>Enhygromyxa</taxon>
    </lineage>
</organism>
<sequence length="57" mass="6304">MSDKRTLEFNALPEQCRRRFVASINQTGEPKPLYFNEAPTAAGGLRGMLFACELAVS</sequence>
<comment type="caution">
    <text evidence="1">The sequence shown here is derived from an EMBL/GenBank/DDBJ whole genome shotgun (WGS) entry which is preliminary data.</text>
</comment>
<evidence type="ECO:0000313" key="2">
    <source>
        <dbReference type="Proteomes" id="UP000238823"/>
    </source>
</evidence>
<dbReference type="RefSeq" id="WP_244923913.1">
    <property type="nucleotide sequence ID" value="NZ_PVNL01000106.1"/>
</dbReference>
<evidence type="ECO:0000313" key="1">
    <source>
        <dbReference type="EMBL" id="PRQ03905.1"/>
    </source>
</evidence>
<reference evidence="1 2" key="1">
    <citation type="submission" date="2018-03" db="EMBL/GenBank/DDBJ databases">
        <title>Draft Genome Sequences of the Obligatory Marine Myxobacteria Enhygromyxa salina SWB007.</title>
        <authorList>
            <person name="Poehlein A."/>
            <person name="Moghaddam J.A."/>
            <person name="Harms H."/>
            <person name="Alanjari M."/>
            <person name="Koenig G.M."/>
            <person name="Daniel R."/>
            <person name="Schaeberle T.F."/>
        </authorList>
    </citation>
    <scope>NUCLEOTIDE SEQUENCE [LARGE SCALE GENOMIC DNA]</scope>
    <source>
        <strain evidence="1 2">SWB007</strain>
    </source>
</reference>
<dbReference type="AlphaFoldDB" id="A0A2S9YFN1"/>
<protein>
    <submittedName>
        <fullName evidence="1">Uncharacterized protein</fullName>
    </submittedName>
</protein>
<dbReference type="Proteomes" id="UP000238823">
    <property type="component" value="Unassembled WGS sequence"/>
</dbReference>
<name>A0A2S9YFN1_9BACT</name>
<proteinExistence type="predicted"/>